<organism evidence="2 3">
    <name type="scientific">Caenibius tardaugens NBRC 16725</name>
    <dbReference type="NCBI Taxonomy" id="1219035"/>
    <lineage>
        <taxon>Bacteria</taxon>
        <taxon>Pseudomonadati</taxon>
        <taxon>Pseudomonadota</taxon>
        <taxon>Alphaproteobacteria</taxon>
        <taxon>Sphingomonadales</taxon>
        <taxon>Erythrobacteraceae</taxon>
        <taxon>Caenibius</taxon>
    </lineage>
</organism>
<reference evidence="2 3" key="1">
    <citation type="submission" date="2013-09" db="EMBL/GenBank/DDBJ databases">
        <title>Whole genome shotgun sequence of Novosphingobium tardaugens NBRC 16725.</title>
        <authorList>
            <person name="Isaki S."/>
            <person name="Hosoyama A."/>
            <person name="Tsuchikane K."/>
            <person name="Katsumata H."/>
            <person name="Ando Y."/>
            <person name="Yamazaki S."/>
            <person name="Fujita N."/>
        </authorList>
    </citation>
    <scope>NUCLEOTIDE SEQUENCE [LARGE SCALE GENOMIC DNA]</scope>
    <source>
        <strain evidence="2 3">NBRC 16725</strain>
    </source>
</reference>
<dbReference type="NCBIfam" id="TIGR03617">
    <property type="entry name" value="F420_MSMEG_2256"/>
    <property type="match status" value="1"/>
</dbReference>
<comment type="caution">
    <text evidence="2">The sequence shown here is derived from an EMBL/GenBank/DDBJ whole genome shotgun (WGS) entry which is preliminary data.</text>
</comment>
<dbReference type="AlphaFoldDB" id="U2YHI4"/>
<dbReference type="Gene3D" id="3.20.20.30">
    <property type="entry name" value="Luciferase-like domain"/>
    <property type="match status" value="1"/>
</dbReference>
<dbReference type="RefSeq" id="WP_021688244.1">
    <property type="nucleotide sequence ID" value="NZ_BASZ01000001.1"/>
</dbReference>
<dbReference type="PANTHER" id="PTHR43244">
    <property type="match status" value="1"/>
</dbReference>
<dbReference type="EMBL" id="BASZ01000001">
    <property type="protein sequence ID" value="GAD47337.1"/>
    <property type="molecule type" value="Genomic_DNA"/>
</dbReference>
<feature type="domain" description="Luciferase-like" evidence="1">
    <location>
        <begin position="11"/>
        <end position="312"/>
    </location>
</feature>
<accession>U2YHI4</accession>
<sequence length="339" mass="36795">MKFDVAMLTQNPLEAKGFALQAEEAGFSGVYTFEGQHDPFLPLAIAAGSTQSLDLMTGIAVAFGRSPLTLAHTAYDLQLMSRGRFILGIGTQVKAHIQRRYSMPWSKPAARMREFVLALRAIWECWQTGGKLAFEGAFYHHTLMTPTFSPGPNPHGVPKVFLAGVGPKMVAVAGEVADGYIVHPFHTVRHLREHSLPALKRGLASRGLARGDMEISCQIILGTGFTPDDIAQATETARRQIGFYASTPAYLPVLECMDRVDIHQPLLDLSRQGKWNEMGALVDDVLLHEVAAIGTPEQAAEHIIATRGALVDRISPVAYGKDIALYAAVGKALGVLRES</sequence>
<dbReference type="InterPro" id="IPR011251">
    <property type="entry name" value="Luciferase-like_dom"/>
</dbReference>
<dbReference type="Pfam" id="PF00296">
    <property type="entry name" value="Bac_luciferase"/>
    <property type="match status" value="1"/>
</dbReference>
<dbReference type="CDD" id="cd01097">
    <property type="entry name" value="Tetrahydromethanopterin_reductase"/>
    <property type="match status" value="1"/>
</dbReference>
<dbReference type="InterPro" id="IPR036661">
    <property type="entry name" value="Luciferase-like_sf"/>
</dbReference>
<protein>
    <submittedName>
        <fullName evidence="2">Putative oxidoreductase</fullName>
    </submittedName>
</protein>
<dbReference type="eggNOG" id="COG2141">
    <property type="taxonomic scope" value="Bacteria"/>
</dbReference>
<proteinExistence type="predicted"/>
<dbReference type="GO" id="GO:0016705">
    <property type="term" value="F:oxidoreductase activity, acting on paired donors, with incorporation or reduction of molecular oxygen"/>
    <property type="evidence" value="ECO:0007669"/>
    <property type="project" value="InterPro"/>
</dbReference>
<evidence type="ECO:0000313" key="2">
    <source>
        <dbReference type="EMBL" id="GAD47337.1"/>
    </source>
</evidence>
<dbReference type="Proteomes" id="UP000016568">
    <property type="component" value="Unassembled WGS sequence"/>
</dbReference>
<name>U2YHI4_9SPHN</name>
<evidence type="ECO:0000313" key="3">
    <source>
        <dbReference type="Proteomes" id="UP000016568"/>
    </source>
</evidence>
<dbReference type="InterPro" id="IPR019919">
    <property type="entry name" value="Lucif-like_OxRdtase_MSMEG_2256"/>
</dbReference>
<evidence type="ECO:0000259" key="1">
    <source>
        <dbReference type="Pfam" id="PF00296"/>
    </source>
</evidence>
<dbReference type="InterPro" id="IPR050564">
    <property type="entry name" value="F420-G6PD/mer"/>
</dbReference>
<keyword evidence="3" id="KW-1185">Reference proteome</keyword>
<gene>
    <name evidence="2" type="ORF">NT2_01_01050</name>
</gene>
<dbReference type="SUPFAM" id="SSF51679">
    <property type="entry name" value="Bacterial luciferase-like"/>
    <property type="match status" value="1"/>
</dbReference>
<dbReference type="PANTHER" id="PTHR43244:SF2">
    <property type="entry name" value="CONSERVED HYPOTHETICAL ALANINE AND PROLINE-RICH PROTEIN"/>
    <property type="match status" value="1"/>
</dbReference>